<evidence type="ECO:0000256" key="3">
    <source>
        <dbReference type="SAM" id="Phobius"/>
    </source>
</evidence>
<name>A0A1I4HFD6_9HYPH</name>
<accession>A0A1I4HFD6</accession>
<evidence type="ECO:0000313" key="5">
    <source>
        <dbReference type="EMBL" id="SFL40407.1"/>
    </source>
</evidence>
<dbReference type="Proteomes" id="UP000199048">
    <property type="component" value="Unassembled WGS sequence"/>
</dbReference>
<keyword evidence="3" id="KW-0472">Membrane</keyword>
<proteinExistence type="inferred from homology"/>
<protein>
    <submittedName>
        <fullName evidence="5">Exopolysaccharide production protein ExoY</fullName>
    </submittedName>
</protein>
<reference evidence="6" key="1">
    <citation type="submission" date="2016-10" db="EMBL/GenBank/DDBJ databases">
        <authorList>
            <person name="Varghese N."/>
            <person name="Submissions S."/>
        </authorList>
    </citation>
    <scope>NUCLEOTIDE SEQUENCE [LARGE SCALE GENOMIC DNA]</scope>
    <source>
        <strain evidence="6">BL36</strain>
    </source>
</reference>
<keyword evidence="3" id="KW-0812">Transmembrane</keyword>
<organism evidence="5 6">
    <name type="scientific">Methylobacterium pseudosasicola</name>
    <dbReference type="NCBI Taxonomy" id="582667"/>
    <lineage>
        <taxon>Bacteria</taxon>
        <taxon>Pseudomonadati</taxon>
        <taxon>Pseudomonadota</taxon>
        <taxon>Alphaproteobacteria</taxon>
        <taxon>Hyphomicrobiales</taxon>
        <taxon>Methylobacteriaceae</taxon>
        <taxon>Methylobacterium</taxon>
    </lineage>
</organism>
<feature type="domain" description="Bacterial sugar transferase" evidence="4">
    <location>
        <begin position="48"/>
        <end position="239"/>
    </location>
</feature>
<evidence type="ECO:0000313" key="6">
    <source>
        <dbReference type="Proteomes" id="UP000199048"/>
    </source>
</evidence>
<gene>
    <name evidence="5" type="ORF">SAMN05192568_1004190</name>
</gene>
<feature type="transmembrane region" description="Helical" evidence="3">
    <location>
        <begin position="54"/>
        <end position="75"/>
    </location>
</feature>
<dbReference type="GO" id="GO:0000271">
    <property type="term" value="P:polysaccharide biosynthetic process"/>
    <property type="evidence" value="ECO:0007669"/>
    <property type="project" value="UniProtKB-KW"/>
</dbReference>
<comment type="similarity">
    <text evidence="1">Belongs to the bacterial sugar transferase family.</text>
</comment>
<dbReference type="AlphaFoldDB" id="A0A1I4HFD6"/>
<dbReference type="STRING" id="582667.SAMN05192568_1004190"/>
<dbReference type="Pfam" id="PF02397">
    <property type="entry name" value="Bac_transf"/>
    <property type="match status" value="1"/>
</dbReference>
<dbReference type="PANTHER" id="PTHR30576">
    <property type="entry name" value="COLANIC BIOSYNTHESIS UDP-GLUCOSE LIPID CARRIER TRANSFERASE"/>
    <property type="match status" value="1"/>
</dbReference>
<sequence length="245" mass="26976">MLRPVGTPPSITPSSPHHMVETINEALVKTLPAASPARLGFRLSWTTKRGLDTAVALTALCLLLPLLLFIALLIWGSDGRAPIFRHARLGRHGRSFGCLKFRSMVPDGDAVLAAHLAAHPEARVEWEATHKLTRDPRVTPLGQVLRKTSLDELPQLWNVLRGEMSLVGPRPIVQSEVARYGTAFAACFSVPPGLTGLWQVSGRSDTTYAERVALDLDYASRWSLRRDLAIMLRTVPAVLRQRGSR</sequence>
<evidence type="ECO:0000256" key="2">
    <source>
        <dbReference type="ARBA" id="ARBA00023169"/>
    </source>
</evidence>
<dbReference type="PANTHER" id="PTHR30576:SF0">
    <property type="entry name" value="UNDECAPRENYL-PHOSPHATE N-ACETYLGALACTOSAMINYL 1-PHOSPHATE TRANSFERASE-RELATED"/>
    <property type="match status" value="1"/>
</dbReference>
<dbReference type="OrthoDB" id="9808602at2"/>
<dbReference type="EMBL" id="FOTK01000004">
    <property type="protein sequence ID" value="SFL40407.1"/>
    <property type="molecule type" value="Genomic_DNA"/>
</dbReference>
<keyword evidence="6" id="KW-1185">Reference proteome</keyword>
<dbReference type="RefSeq" id="WP_092038157.1">
    <property type="nucleotide sequence ID" value="NZ_FOTK01000004.1"/>
</dbReference>
<evidence type="ECO:0000259" key="4">
    <source>
        <dbReference type="Pfam" id="PF02397"/>
    </source>
</evidence>
<evidence type="ECO:0000256" key="1">
    <source>
        <dbReference type="ARBA" id="ARBA00006464"/>
    </source>
</evidence>
<dbReference type="InterPro" id="IPR003362">
    <property type="entry name" value="Bact_transf"/>
</dbReference>
<keyword evidence="2" id="KW-0270">Exopolysaccharide synthesis</keyword>
<keyword evidence="3" id="KW-1133">Transmembrane helix</keyword>
<dbReference type="GO" id="GO:0016780">
    <property type="term" value="F:phosphotransferase activity, for other substituted phosphate groups"/>
    <property type="evidence" value="ECO:0007669"/>
    <property type="project" value="TreeGrafter"/>
</dbReference>